<dbReference type="PANTHER" id="PTHR13009">
    <property type="entry name" value="HEAT SHOCK PROTEIN 90 HSP90 CO-CHAPERONE AHA-1"/>
    <property type="match status" value="1"/>
</dbReference>
<dbReference type="STRING" id="669874.A0A1E4TZ96"/>
<dbReference type="AlphaFoldDB" id="A0A1E4TZ96"/>
<dbReference type="GO" id="GO:0006457">
    <property type="term" value="P:protein folding"/>
    <property type="evidence" value="ECO:0007669"/>
    <property type="project" value="TreeGrafter"/>
</dbReference>
<dbReference type="EMBL" id="KV454012">
    <property type="protein sequence ID" value="ODV97057.1"/>
    <property type="molecule type" value="Genomic_DNA"/>
</dbReference>
<dbReference type="InterPro" id="IPR015310">
    <property type="entry name" value="AHSA1-like_N"/>
</dbReference>
<dbReference type="Pfam" id="PF09229">
    <property type="entry name" value="Aha1_N"/>
    <property type="match status" value="1"/>
</dbReference>
<accession>A0A1E4TZ96</accession>
<dbReference type="Gene3D" id="3.15.10.20">
    <property type="entry name" value="Activator of Hsp90 ATPase Aha1, N-terminal domain"/>
    <property type="match status" value="1"/>
</dbReference>
<dbReference type="SUPFAM" id="SSF103111">
    <property type="entry name" value="Activator of Hsp90 ATPase, Aha1"/>
    <property type="match status" value="1"/>
</dbReference>
<proteinExistence type="inferred from homology"/>
<dbReference type="Proteomes" id="UP000094236">
    <property type="component" value="Unassembled WGS sequence"/>
</dbReference>
<feature type="domain" description="Activator of Hsp90 ATPase AHSA1-like N-terminal" evidence="2">
    <location>
        <begin position="14"/>
        <end position="144"/>
    </location>
</feature>
<sequence>MGIVHNPNNWHWLDKNCLPWSKTYLEEKLGNTEFKNDKFQVILTKVSSVTGDCDVTQRKGQTRCIFDLQLEFESKLSFLEEEDEDINFTILLPEFGHDQDEDDYDFIITGGNAELKKIIRDNFIPLVRAKLLQFQGDLIKEHDQSVKHNTD</sequence>
<reference evidence="4" key="1">
    <citation type="submission" date="2016-05" db="EMBL/GenBank/DDBJ databases">
        <title>Comparative genomics of biotechnologically important yeasts.</title>
        <authorList>
            <consortium name="DOE Joint Genome Institute"/>
            <person name="Riley R."/>
            <person name="Haridas S."/>
            <person name="Wolfe K.H."/>
            <person name="Lopes M.R."/>
            <person name="Hittinger C.T."/>
            <person name="Goker M."/>
            <person name="Salamov A."/>
            <person name="Wisecaver J."/>
            <person name="Long T.M."/>
            <person name="Aerts A.L."/>
            <person name="Barry K."/>
            <person name="Choi C."/>
            <person name="Clum A."/>
            <person name="Coughlan A.Y."/>
            <person name="Deshpande S."/>
            <person name="Douglass A.P."/>
            <person name="Hanson S.J."/>
            <person name="Klenk H.-P."/>
            <person name="Labutti K."/>
            <person name="Lapidus A."/>
            <person name="Lindquist E."/>
            <person name="Lipzen A."/>
            <person name="Meier-Kolthoff J.P."/>
            <person name="Ohm R.A."/>
            <person name="Otillar R.P."/>
            <person name="Pangilinan J."/>
            <person name="Peng Y."/>
            <person name="Rokas A."/>
            <person name="Rosa C.A."/>
            <person name="Scheuner C."/>
            <person name="Sibirny A.A."/>
            <person name="Slot J.C."/>
            <person name="Stielow J.B."/>
            <person name="Sun H."/>
            <person name="Kurtzman C.P."/>
            <person name="Blackwell M."/>
            <person name="Grigoriev I.V."/>
            <person name="Jeffries T.W."/>
        </authorList>
    </citation>
    <scope>NUCLEOTIDE SEQUENCE [LARGE SCALE GENOMIC DNA]</scope>
    <source>
        <strain evidence="4">NRRL Y-2460</strain>
    </source>
</reference>
<dbReference type="SMART" id="SM01000">
    <property type="entry name" value="Aha1_N"/>
    <property type="match status" value="1"/>
</dbReference>
<organism evidence="3 4">
    <name type="scientific">Pachysolen tannophilus NRRL Y-2460</name>
    <dbReference type="NCBI Taxonomy" id="669874"/>
    <lineage>
        <taxon>Eukaryota</taxon>
        <taxon>Fungi</taxon>
        <taxon>Dikarya</taxon>
        <taxon>Ascomycota</taxon>
        <taxon>Saccharomycotina</taxon>
        <taxon>Pichiomycetes</taxon>
        <taxon>Pachysolenaceae</taxon>
        <taxon>Pachysolen</taxon>
    </lineage>
</organism>
<dbReference type="InterPro" id="IPR036338">
    <property type="entry name" value="Aha1"/>
</dbReference>
<protein>
    <recommendedName>
        <fullName evidence="2">Activator of Hsp90 ATPase AHSA1-like N-terminal domain-containing protein</fullName>
    </recommendedName>
</protein>
<name>A0A1E4TZ96_PACTA</name>
<evidence type="ECO:0000313" key="4">
    <source>
        <dbReference type="Proteomes" id="UP000094236"/>
    </source>
</evidence>
<evidence type="ECO:0000256" key="1">
    <source>
        <dbReference type="ARBA" id="ARBA00006817"/>
    </source>
</evidence>
<dbReference type="OrthoDB" id="567237at2759"/>
<dbReference type="GO" id="GO:0001671">
    <property type="term" value="F:ATPase activator activity"/>
    <property type="evidence" value="ECO:0007669"/>
    <property type="project" value="InterPro"/>
</dbReference>
<keyword evidence="4" id="KW-1185">Reference proteome</keyword>
<evidence type="ECO:0000259" key="2">
    <source>
        <dbReference type="SMART" id="SM01000"/>
    </source>
</evidence>
<gene>
    <name evidence="3" type="ORF">PACTADRAFT_39340</name>
</gene>
<evidence type="ECO:0000313" key="3">
    <source>
        <dbReference type="EMBL" id="ODV97057.1"/>
    </source>
</evidence>
<comment type="similarity">
    <text evidence="1">Belongs to the AHA1 family.</text>
</comment>
<dbReference type="GO" id="GO:0051087">
    <property type="term" value="F:protein-folding chaperone binding"/>
    <property type="evidence" value="ECO:0007669"/>
    <property type="project" value="InterPro"/>
</dbReference>
<dbReference type="PANTHER" id="PTHR13009:SF15">
    <property type="entry name" value="HSP90 CO-CHAPERONE HCH1"/>
    <property type="match status" value="1"/>
</dbReference>
<dbReference type="GO" id="GO:0005829">
    <property type="term" value="C:cytosol"/>
    <property type="evidence" value="ECO:0007669"/>
    <property type="project" value="TreeGrafter"/>
</dbReference>